<dbReference type="InterPro" id="IPR023214">
    <property type="entry name" value="HAD_sf"/>
</dbReference>
<accession>A0A813HHT8</accession>
<dbReference type="InterPro" id="IPR036412">
    <property type="entry name" value="HAD-like_sf"/>
</dbReference>
<evidence type="ECO:0008006" key="4">
    <source>
        <dbReference type="Google" id="ProtNLM"/>
    </source>
</evidence>
<evidence type="ECO:0000313" key="2">
    <source>
        <dbReference type="EMBL" id="CAE8637056.1"/>
    </source>
</evidence>
<evidence type="ECO:0000256" key="1">
    <source>
        <dbReference type="SAM" id="MobiDB-lite"/>
    </source>
</evidence>
<name>A0A813HHT8_POLGL</name>
<proteinExistence type="predicted"/>
<comment type="caution">
    <text evidence="2">The sequence shown here is derived from an EMBL/GenBank/DDBJ whole genome shotgun (WGS) entry which is preliminary data.</text>
</comment>
<keyword evidence="3" id="KW-1185">Reference proteome</keyword>
<evidence type="ECO:0000313" key="3">
    <source>
        <dbReference type="Proteomes" id="UP000654075"/>
    </source>
</evidence>
<dbReference type="AlphaFoldDB" id="A0A813HHT8"/>
<dbReference type="Proteomes" id="UP000654075">
    <property type="component" value="Unassembled WGS sequence"/>
</dbReference>
<sequence length="305" mass="32838">MSRFALLRCAAGFQRSVPIPIPQFQAAGCRPTRQVTGAPAWVLQTAFGGTAVLAASVASWRAPVQKRRLSTARCVRNEGPPQARCWLVVLDFDCTIMVEHLWARYRDAPLAKVHIQDDTFVDLAALRRFVASVRAGGHNVAVASFGRRDVIDKGLRVALGEEHQVVITTPADFGCPEGSGLLGNKNRQLAGLCDRFQATPDRILLVDDDAHNVEAALKAGFSALHAPAGLTGVMLGAAAMKLGLELDSPGFGESHAPFGDCLLCRPCIDCSNSNNSNNDSNSYSYNRSHYSDNGNNNNHSHDDDS</sequence>
<reference evidence="2" key="1">
    <citation type="submission" date="2021-02" db="EMBL/GenBank/DDBJ databases">
        <authorList>
            <person name="Dougan E. K."/>
            <person name="Rhodes N."/>
            <person name="Thang M."/>
            <person name="Chan C."/>
        </authorList>
    </citation>
    <scope>NUCLEOTIDE SEQUENCE</scope>
</reference>
<dbReference type="EMBL" id="CAJNNV010031610">
    <property type="protein sequence ID" value="CAE8637056.1"/>
    <property type="molecule type" value="Genomic_DNA"/>
</dbReference>
<dbReference type="SUPFAM" id="SSF56784">
    <property type="entry name" value="HAD-like"/>
    <property type="match status" value="1"/>
</dbReference>
<organism evidence="2 3">
    <name type="scientific">Polarella glacialis</name>
    <name type="common">Dinoflagellate</name>
    <dbReference type="NCBI Taxonomy" id="89957"/>
    <lineage>
        <taxon>Eukaryota</taxon>
        <taxon>Sar</taxon>
        <taxon>Alveolata</taxon>
        <taxon>Dinophyceae</taxon>
        <taxon>Suessiales</taxon>
        <taxon>Suessiaceae</taxon>
        <taxon>Polarella</taxon>
    </lineage>
</organism>
<dbReference type="OrthoDB" id="10266961at2759"/>
<gene>
    <name evidence="2" type="ORF">PGLA1383_LOCUS52457</name>
</gene>
<protein>
    <recommendedName>
        <fullName evidence="4">Magnesium-dependent phosphatase 1</fullName>
    </recommendedName>
</protein>
<feature type="region of interest" description="Disordered" evidence="1">
    <location>
        <begin position="281"/>
        <end position="305"/>
    </location>
</feature>
<feature type="compositionally biased region" description="Low complexity" evidence="1">
    <location>
        <begin position="281"/>
        <end position="298"/>
    </location>
</feature>
<dbReference type="Gene3D" id="3.40.50.1000">
    <property type="entry name" value="HAD superfamily/HAD-like"/>
    <property type="match status" value="1"/>
</dbReference>